<dbReference type="EMBL" id="BDEQ01000001">
    <property type="protein sequence ID" value="GAT95281.1"/>
    <property type="molecule type" value="Genomic_DNA"/>
</dbReference>
<sequence>MIIYIIFLLTGVFSKKLYGFYDLSTTNDVYYLAHMRQCYSMNPIESPEQTFYLYVKENGNKIDSTIYKNSDCSEATNKYTLSRDFRRFEEYPEQVGGIQLCGKNPEAIPVYFRRENVCIFAGENVWFSVKKLTNGIGISLSYDNCEHFISTTSFECDKCSKWDYDGEDYQAKCENFSIKVLILPVMLWLFILF</sequence>
<name>A0A5K1UVD8_ENTHI</name>
<dbReference type="Proteomes" id="UP000078387">
    <property type="component" value="Unassembled WGS sequence"/>
</dbReference>
<evidence type="ECO:0000313" key="2">
    <source>
        <dbReference type="Proteomes" id="UP000078387"/>
    </source>
</evidence>
<dbReference type="VEuPathDB" id="AmoebaDB:EHI8A_189950"/>
<organism evidence="1 2">
    <name type="scientific">Entamoeba histolytica</name>
    <dbReference type="NCBI Taxonomy" id="5759"/>
    <lineage>
        <taxon>Eukaryota</taxon>
        <taxon>Amoebozoa</taxon>
        <taxon>Evosea</taxon>
        <taxon>Archamoebae</taxon>
        <taxon>Mastigamoebida</taxon>
        <taxon>Entamoebidae</taxon>
        <taxon>Entamoeba</taxon>
    </lineage>
</organism>
<evidence type="ECO:0000313" key="1">
    <source>
        <dbReference type="EMBL" id="GAT95281.1"/>
    </source>
</evidence>
<protein>
    <submittedName>
        <fullName evidence="1">Uncharacterized protein</fullName>
    </submittedName>
</protein>
<dbReference type="VEuPathDB" id="AmoebaDB:EHI7A_164450"/>
<accession>A0A5K1UVD8</accession>
<reference evidence="1 2" key="1">
    <citation type="submission" date="2016-05" db="EMBL/GenBank/DDBJ databases">
        <title>First whole genome sequencing of Entamoeba histolytica HM1:IMSS-clone-6.</title>
        <authorList>
            <person name="Mukherjee Avik.K."/>
            <person name="Izumyama S."/>
            <person name="Nakada-Tsukui K."/>
            <person name="Nozaki T."/>
        </authorList>
    </citation>
    <scope>NUCLEOTIDE SEQUENCE [LARGE SCALE GENOMIC DNA]</scope>
    <source>
        <strain evidence="1 2">HM1:IMSS clone 6</strain>
    </source>
</reference>
<dbReference type="OMA" id="TTTFECD"/>
<gene>
    <name evidence="1" type="ORF">CL6EHI_165260</name>
</gene>
<dbReference type="AlphaFoldDB" id="A0A5K1UVD8"/>
<comment type="caution">
    <text evidence="1">The sequence shown here is derived from an EMBL/GenBank/DDBJ whole genome shotgun (WGS) entry which is preliminary data.</text>
</comment>
<proteinExistence type="predicted"/>
<dbReference type="VEuPathDB" id="AmoebaDB:EHI_165260"/>
<dbReference type="VEuPathDB" id="AmoebaDB:EHI5A_215940"/>